<dbReference type="STRING" id="329885.A0A4V5N856"/>
<dbReference type="PROSITE" id="PS00463">
    <property type="entry name" value="ZN2_CY6_FUNGAL_1"/>
    <property type="match status" value="1"/>
</dbReference>
<feature type="compositionally biased region" description="Acidic residues" evidence="4">
    <location>
        <begin position="193"/>
        <end position="203"/>
    </location>
</feature>
<organism evidence="6 7">
    <name type="scientific">Friedmanniomyces endolithicus</name>
    <dbReference type="NCBI Taxonomy" id="329885"/>
    <lineage>
        <taxon>Eukaryota</taxon>
        <taxon>Fungi</taxon>
        <taxon>Dikarya</taxon>
        <taxon>Ascomycota</taxon>
        <taxon>Pezizomycotina</taxon>
        <taxon>Dothideomycetes</taxon>
        <taxon>Dothideomycetidae</taxon>
        <taxon>Mycosphaerellales</taxon>
        <taxon>Teratosphaeriaceae</taxon>
        <taxon>Friedmanniomyces</taxon>
    </lineage>
</organism>
<dbReference type="PANTHER" id="PTHR31001">
    <property type="entry name" value="UNCHARACTERIZED TRANSCRIPTIONAL REGULATORY PROTEIN"/>
    <property type="match status" value="1"/>
</dbReference>
<evidence type="ECO:0000256" key="2">
    <source>
        <dbReference type="ARBA" id="ARBA00022723"/>
    </source>
</evidence>
<feature type="compositionally biased region" description="Polar residues" evidence="4">
    <location>
        <begin position="206"/>
        <end position="228"/>
    </location>
</feature>
<name>A0A4V5N856_9PEZI</name>
<feature type="domain" description="Zn(2)-C6 fungal-type" evidence="5">
    <location>
        <begin position="27"/>
        <end position="59"/>
    </location>
</feature>
<dbReference type="GO" id="GO:0008270">
    <property type="term" value="F:zinc ion binding"/>
    <property type="evidence" value="ECO:0007669"/>
    <property type="project" value="InterPro"/>
</dbReference>
<dbReference type="InterPro" id="IPR001138">
    <property type="entry name" value="Zn2Cys6_DnaBD"/>
</dbReference>
<comment type="subcellular location">
    <subcellularLocation>
        <location evidence="1">Nucleus</location>
    </subcellularLocation>
</comment>
<gene>
    <name evidence="6" type="ORF">B0A54_07367</name>
</gene>
<dbReference type="AlphaFoldDB" id="A0A4V5N856"/>
<dbReference type="SMART" id="SM00066">
    <property type="entry name" value="GAL4"/>
    <property type="match status" value="1"/>
</dbReference>
<evidence type="ECO:0000313" key="6">
    <source>
        <dbReference type="EMBL" id="TKA42279.1"/>
    </source>
</evidence>
<dbReference type="InterPro" id="IPR007219">
    <property type="entry name" value="XnlR_reg_dom"/>
</dbReference>
<dbReference type="InterPro" id="IPR050613">
    <property type="entry name" value="Sec_Metabolite_Reg"/>
</dbReference>
<dbReference type="GO" id="GO:0003677">
    <property type="term" value="F:DNA binding"/>
    <property type="evidence" value="ECO:0007669"/>
    <property type="project" value="InterPro"/>
</dbReference>
<dbReference type="PANTHER" id="PTHR31001:SF49">
    <property type="entry name" value="ZN(II)2CYS6 TRANSCRIPTION FACTOR (EUROFUNG)"/>
    <property type="match status" value="1"/>
</dbReference>
<feature type="region of interest" description="Disordered" evidence="4">
    <location>
        <begin position="1"/>
        <end position="21"/>
    </location>
</feature>
<dbReference type="GO" id="GO:0005634">
    <property type="term" value="C:nucleus"/>
    <property type="evidence" value="ECO:0007669"/>
    <property type="project" value="UniProtKB-SubCell"/>
</dbReference>
<dbReference type="EMBL" id="NAJP01000024">
    <property type="protein sequence ID" value="TKA42279.1"/>
    <property type="molecule type" value="Genomic_DNA"/>
</dbReference>
<evidence type="ECO:0000256" key="4">
    <source>
        <dbReference type="SAM" id="MobiDB-lite"/>
    </source>
</evidence>
<keyword evidence="3" id="KW-0539">Nucleus</keyword>
<dbReference type="Pfam" id="PF00172">
    <property type="entry name" value="Zn_clus"/>
    <property type="match status" value="1"/>
</dbReference>
<dbReference type="Proteomes" id="UP000310066">
    <property type="component" value="Unassembled WGS sequence"/>
</dbReference>
<sequence length="987" mass="107569">MASHLHPDGVTANNHHLKQKRARSQLSCSLCRVGKLRCNREKPHCDQCLKRNRVGQCLYVPPPAKHKPVQNVKGRIRQLEELVVDLMNKNQLEMGPTKGQQSRGQGARHESVTSGDQPTPPSDNDTSLHFSASTERSQQSGPEEHTPPSPDEIDAAATPFGQMRISKNEISYVGDSHWNAILNSISDLKRDLGDDDDDEDDDIPASNENPLGRSNTNRTAGWGSSTNRENMDAVAATSGLGFMLGSTQAVTKEELIAGVPEKKVADRLLSQWFNSPDPFKITIHAPTFQKEYKRFWRRPKDTPTMWLGLLFAIMSLAESFGLRDVDPSSPQAIKVLDVVNRYHSLSASAAVLADFTKPREYTIECLIAYTAGLRSNNAFVNVWLMLGLIVRLALRMGYHRDAKHYPNITPFHGEMRRRAWAGISMIDVLISFQLGLPSMVKTIQSDTQPPRNLLDRDFGITTTVLPPSRGEHELTPSSYTRAKLGLTRIFANAAELSHATVPPAHEDLMQLDRQLEEAKRIIPPLLQMPDISELVTDPAEQLMCRFNLDLLYLKTKMVLHRRFILTPLAQLSADEQKLGIGRSRKVCVESALRVLQHHHTIYTASQPGGQLESVKWYMGSISTHDFLLAAMLVCLELSTHIQPELYLLVNPSGHRCPIRGDLIEALEKSQRIWMESARSRTCGFVASSANGKGEQMFDETERAARAMGIMVQKVRAQFGARGVVGAGEGDSADGESREGGRKGKEVEAGTPFIGVVSTYDWGSMVGVPETLDESTLVGGYTSGVGSVDPLPGPAAHDVNEDFLNSSFGNDGNSMGFNPDDPNLNIDFSIISDMLDLTAGEMNMDWEMWDSQMNSAQQVPASSQDWSDQQPGGNLNAAADNAKNMRWGNAPLNGSGALGNSGAIPTPAFQTGKGPLDSNLWLNGLDASTAAAAAAGGSSAPRGPGTIAWDGGVENIWGNIWGIDFGTEDSRADAVGGGESMGGMDFAG</sequence>
<evidence type="ECO:0000256" key="1">
    <source>
        <dbReference type="ARBA" id="ARBA00004123"/>
    </source>
</evidence>
<dbReference type="OrthoDB" id="9996127at2759"/>
<protein>
    <recommendedName>
        <fullName evidence="5">Zn(2)-C6 fungal-type domain-containing protein</fullName>
    </recommendedName>
</protein>
<dbReference type="CDD" id="cd00067">
    <property type="entry name" value="GAL4"/>
    <property type="match status" value="1"/>
</dbReference>
<dbReference type="SUPFAM" id="SSF57701">
    <property type="entry name" value="Zn2/Cys6 DNA-binding domain"/>
    <property type="match status" value="1"/>
</dbReference>
<evidence type="ECO:0000256" key="3">
    <source>
        <dbReference type="ARBA" id="ARBA00023242"/>
    </source>
</evidence>
<dbReference type="Pfam" id="PF04082">
    <property type="entry name" value="Fungal_trans"/>
    <property type="match status" value="1"/>
</dbReference>
<dbReference type="SMART" id="SM00906">
    <property type="entry name" value="Fungal_trans"/>
    <property type="match status" value="1"/>
</dbReference>
<comment type="caution">
    <text evidence="6">The sequence shown here is derived from an EMBL/GenBank/DDBJ whole genome shotgun (WGS) entry which is preliminary data.</text>
</comment>
<evidence type="ECO:0000313" key="7">
    <source>
        <dbReference type="Proteomes" id="UP000310066"/>
    </source>
</evidence>
<feature type="region of interest" description="Disordered" evidence="4">
    <location>
        <begin position="192"/>
        <end position="228"/>
    </location>
</feature>
<dbReference type="InterPro" id="IPR036864">
    <property type="entry name" value="Zn2-C6_fun-type_DNA-bd_sf"/>
</dbReference>
<feature type="region of interest" description="Disordered" evidence="4">
    <location>
        <begin position="724"/>
        <end position="745"/>
    </location>
</feature>
<reference evidence="6 7" key="1">
    <citation type="submission" date="2017-03" db="EMBL/GenBank/DDBJ databases">
        <title>Genomes of endolithic fungi from Antarctica.</title>
        <authorList>
            <person name="Coleine C."/>
            <person name="Masonjones S."/>
            <person name="Stajich J.E."/>
        </authorList>
    </citation>
    <scope>NUCLEOTIDE SEQUENCE [LARGE SCALE GENOMIC DNA]</scope>
    <source>
        <strain evidence="6 7">CCFEE 5311</strain>
    </source>
</reference>
<evidence type="ECO:0000259" key="5">
    <source>
        <dbReference type="PROSITE" id="PS50048"/>
    </source>
</evidence>
<accession>A0A4V5N856</accession>
<proteinExistence type="predicted"/>
<dbReference type="PROSITE" id="PS50048">
    <property type="entry name" value="ZN2_CY6_FUNGAL_2"/>
    <property type="match status" value="1"/>
</dbReference>
<dbReference type="CDD" id="cd12148">
    <property type="entry name" value="fungal_TF_MHR"/>
    <property type="match status" value="1"/>
</dbReference>
<keyword evidence="2" id="KW-0479">Metal-binding</keyword>
<feature type="compositionally biased region" description="Basic and acidic residues" evidence="4">
    <location>
        <begin position="734"/>
        <end position="745"/>
    </location>
</feature>
<feature type="compositionally biased region" description="Polar residues" evidence="4">
    <location>
        <begin position="112"/>
        <end position="141"/>
    </location>
</feature>
<dbReference type="GO" id="GO:0000981">
    <property type="term" value="F:DNA-binding transcription factor activity, RNA polymerase II-specific"/>
    <property type="evidence" value="ECO:0007669"/>
    <property type="project" value="InterPro"/>
</dbReference>
<feature type="region of interest" description="Disordered" evidence="4">
    <location>
        <begin position="92"/>
        <end position="155"/>
    </location>
</feature>
<dbReference type="GO" id="GO:0006351">
    <property type="term" value="P:DNA-templated transcription"/>
    <property type="evidence" value="ECO:0007669"/>
    <property type="project" value="InterPro"/>
</dbReference>
<dbReference type="Gene3D" id="4.10.240.10">
    <property type="entry name" value="Zn(2)-C6 fungal-type DNA-binding domain"/>
    <property type="match status" value="1"/>
</dbReference>